<dbReference type="SUPFAM" id="SSF52540">
    <property type="entry name" value="P-loop containing nucleoside triphosphate hydrolases"/>
    <property type="match status" value="2"/>
</dbReference>
<dbReference type="NCBIfam" id="TIGR00348">
    <property type="entry name" value="hsdR"/>
    <property type="match status" value="1"/>
</dbReference>
<accession>A0ABU2WPF6</accession>
<evidence type="ECO:0000256" key="11">
    <source>
        <dbReference type="SAM" id="MobiDB-lite"/>
    </source>
</evidence>
<comment type="similarity">
    <text evidence="2 10">Belongs to the HsdR family.</text>
</comment>
<evidence type="ECO:0000256" key="7">
    <source>
        <dbReference type="ARBA" id="ARBA00022801"/>
    </source>
</evidence>
<dbReference type="InterPro" id="IPR014001">
    <property type="entry name" value="Helicase_ATP-bd"/>
</dbReference>
<sequence>MAFLSEAQLEAALLEQLGRLGFACASDDLVGPDGKHPERDAYDEVVLKARLSAAVARLNPALPPAAQADAIRRLTQSELPNLLEENRRIHRLLSEGADVEFYGDDGVLTAGKVRLIDFDRPANNDWLAVQQFTVVAGQAKRRPDVVVFVNGLPLAVVELKAPGGENATLDGAFNQLQTYKQQIPALFRSNALLVTSDGLSARVGSLSADQERFMPWRTTDGARIEPKGTPELGTLVEGVFEQRRFLDLLRHFTVFGERGDGLVKIIAGYHQFHAVKKAVASTLRASQRPDQPRAAEDPAVYGLPSVKDQPPGDHKAGVIWHTQGSGKSLLMAFYAGLLVADPGMANPTLVVLTDRNDLDDQLFATFAMCRDLIRQTPVQAQDREHLRTLLNRASGGVIFTTIQKFAPVGAGLVPALDGATTRDRATTRVAPTALTDRANVVVIADEAHRSQYGFKARVASQTGEIAYGFAKYLRDALPNASFIGFTGTPIEATDVNTPAVFGHYIDIYDISRAVEDGATVPIYYESRLARIELDDDEKPRIDAEIEALLEDEDAPSAERTKQKWSTVEALVGSDKRLALVAADLVQHFEDRIAALDGKAMVVCMSRRICVALFEAIIKLRPDWHSSDDNAGSIKIVMTGAVSDPAAWQQHIGNKARRDLLAKRARDPQDSLRLVIVRDMWLTGFDAPSLHTLYIDKPMRGHGLMQAIARVNRVFRDKPAGLIVDYIGIAQNLKSALAQYSKPDQDKTGIDEAEAVAVLLEKYEIVRDMFHGFDYRTGLGGTPGERLAMMAGAIEWILDKQQQWAAAEKTPEAKKQAQRRFADGVLALSKAFALAASSDEARGIREEVGFFQAIRAALVKTAGGAGTTRQDRELAIQQIVSRAVVSTEIVDILAAAGIQTPDISILSDEFLLEVQQMEKKNLALEALRKLLGDSIRSRTRTNVVETRAFTERLEDAIARYHANAITTAGVLQELIRLAQDIRAARNRGEEQGLSDEEIAFYDALAENQSAVEVMGDDKLRVIAHELLVSLRENVAVDWAHRESARARLRVLVKRILRKYGYPPDLQDAAVQTVLQQAEALSASWQPGHSRA</sequence>
<evidence type="ECO:0000313" key="13">
    <source>
        <dbReference type="EMBL" id="MDT0499134.1"/>
    </source>
</evidence>
<keyword evidence="5 10" id="KW-0680">Restriction system</keyword>
<evidence type="ECO:0000256" key="8">
    <source>
        <dbReference type="ARBA" id="ARBA00022840"/>
    </source>
</evidence>
<dbReference type="InterPro" id="IPR040980">
    <property type="entry name" value="SWI2_SNF2"/>
</dbReference>
<keyword evidence="7 10" id="KW-0378">Hydrolase</keyword>
<dbReference type="Pfam" id="PF22679">
    <property type="entry name" value="T1R_D3-like"/>
    <property type="match status" value="1"/>
</dbReference>
<dbReference type="InterPro" id="IPR055180">
    <property type="entry name" value="HsdR_RecA-like_helicase_dom_2"/>
</dbReference>
<dbReference type="InterPro" id="IPR021810">
    <property type="entry name" value="T1RH-like_C"/>
</dbReference>
<dbReference type="GO" id="GO:0009035">
    <property type="term" value="F:type I site-specific deoxyribonuclease activity"/>
    <property type="evidence" value="ECO:0007669"/>
    <property type="project" value="UniProtKB-EC"/>
</dbReference>
<evidence type="ECO:0000256" key="1">
    <source>
        <dbReference type="ARBA" id="ARBA00000851"/>
    </source>
</evidence>
<dbReference type="InterPro" id="IPR004473">
    <property type="entry name" value="Restrct_endonuc_typeI_HsdR"/>
</dbReference>
<dbReference type="Gene3D" id="3.90.1570.50">
    <property type="match status" value="1"/>
</dbReference>
<keyword evidence="3" id="KW-0540">Nuclease</keyword>
<evidence type="ECO:0000256" key="10">
    <source>
        <dbReference type="RuleBase" id="RU364115"/>
    </source>
</evidence>
<reference evidence="13 14" key="1">
    <citation type="submission" date="2023-09" db="EMBL/GenBank/DDBJ databases">
        <authorList>
            <person name="Rey-Velasco X."/>
        </authorList>
    </citation>
    <scope>NUCLEOTIDE SEQUENCE [LARGE SCALE GENOMIC DNA]</scope>
    <source>
        <strain evidence="13 14">W345</strain>
    </source>
</reference>
<dbReference type="InterPro" id="IPR051268">
    <property type="entry name" value="Type-I_R_enzyme_R_subunit"/>
</dbReference>
<dbReference type="Gene3D" id="3.40.50.300">
    <property type="entry name" value="P-loop containing nucleotide triphosphate hydrolases"/>
    <property type="match status" value="2"/>
</dbReference>
<dbReference type="EC" id="3.1.21.3" evidence="10"/>
<feature type="region of interest" description="Disordered" evidence="11">
    <location>
        <begin position="283"/>
        <end position="313"/>
    </location>
</feature>
<keyword evidence="4 10" id="KW-0547">Nucleotide-binding</keyword>
<dbReference type="InterPro" id="IPR027417">
    <property type="entry name" value="P-loop_NTPase"/>
</dbReference>
<gene>
    <name evidence="13" type="ORF">RM530_17460</name>
</gene>
<evidence type="ECO:0000256" key="4">
    <source>
        <dbReference type="ARBA" id="ARBA00022741"/>
    </source>
</evidence>
<proteinExistence type="inferred from homology"/>
<keyword evidence="8 10" id="KW-0067">ATP-binding</keyword>
<evidence type="ECO:0000256" key="3">
    <source>
        <dbReference type="ARBA" id="ARBA00022722"/>
    </source>
</evidence>
<evidence type="ECO:0000259" key="12">
    <source>
        <dbReference type="SMART" id="SM00487"/>
    </source>
</evidence>
<name>A0ABU2WPF6_9GAMM</name>
<dbReference type="EMBL" id="JAVRIC010000037">
    <property type="protein sequence ID" value="MDT0499134.1"/>
    <property type="molecule type" value="Genomic_DNA"/>
</dbReference>
<dbReference type="RefSeq" id="WP_311366544.1">
    <property type="nucleotide sequence ID" value="NZ_JAVRIC010000037.1"/>
</dbReference>
<dbReference type="CDD" id="cd18030">
    <property type="entry name" value="DEXHc_RE_I_HsdR"/>
    <property type="match status" value="1"/>
</dbReference>
<evidence type="ECO:0000256" key="6">
    <source>
        <dbReference type="ARBA" id="ARBA00022759"/>
    </source>
</evidence>
<dbReference type="CDD" id="cd22332">
    <property type="entry name" value="HsdR_N"/>
    <property type="match status" value="1"/>
</dbReference>
<dbReference type="Pfam" id="PF11867">
    <property type="entry name" value="T1RH-like_C"/>
    <property type="match status" value="1"/>
</dbReference>
<keyword evidence="14" id="KW-1185">Reference proteome</keyword>
<dbReference type="Pfam" id="PF18766">
    <property type="entry name" value="SWI2_SNF2"/>
    <property type="match status" value="1"/>
</dbReference>
<organism evidence="13 14">
    <name type="scientific">Banduia mediterranea</name>
    <dbReference type="NCBI Taxonomy" id="3075609"/>
    <lineage>
        <taxon>Bacteria</taxon>
        <taxon>Pseudomonadati</taxon>
        <taxon>Pseudomonadota</taxon>
        <taxon>Gammaproteobacteria</taxon>
        <taxon>Nevskiales</taxon>
        <taxon>Algiphilaceae</taxon>
        <taxon>Banduia</taxon>
    </lineage>
</organism>
<dbReference type="PANTHER" id="PTHR30195">
    <property type="entry name" value="TYPE I SITE-SPECIFIC DEOXYRIBONUCLEASE PROTEIN SUBUNIT M AND R"/>
    <property type="match status" value="1"/>
</dbReference>
<comment type="caution">
    <text evidence="13">The sequence shown here is derived from an EMBL/GenBank/DDBJ whole genome shotgun (WGS) entry which is preliminary data.</text>
</comment>
<evidence type="ECO:0000256" key="2">
    <source>
        <dbReference type="ARBA" id="ARBA00008598"/>
    </source>
</evidence>
<evidence type="ECO:0000256" key="9">
    <source>
        <dbReference type="ARBA" id="ARBA00023125"/>
    </source>
</evidence>
<dbReference type="Proteomes" id="UP001254608">
    <property type="component" value="Unassembled WGS sequence"/>
</dbReference>
<protein>
    <recommendedName>
        <fullName evidence="10">Type I restriction enzyme endonuclease subunit</fullName>
        <shortName evidence="10">R protein</shortName>
        <ecNumber evidence="10">3.1.21.3</ecNumber>
    </recommendedName>
</protein>
<evidence type="ECO:0000313" key="14">
    <source>
        <dbReference type="Proteomes" id="UP001254608"/>
    </source>
</evidence>
<dbReference type="InterPro" id="IPR007409">
    <property type="entry name" value="Restrct_endonuc_type1_HsdR_N"/>
</dbReference>
<keyword evidence="9 10" id="KW-0238">DNA-binding</keyword>
<keyword evidence="6 13" id="KW-0255">Endonuclease</keyword>
<dbReference type="SMART" id="SM00487">
    <property type="entry name" value="DEXDc"/>
    <property type="match status" value="1"/>
</dbReference>
<evidence type="ECO:0000256" key="5">
    <source>
        <dbReference type="ARBA" id="ARBA00022747"/>
    </source>
</evidence>
<comment type="catalytic activity">
    <reaction evidence="1 10">
        <text>Endonucleolytic cleavage of DNA to give random double-stranded fragments with terminal 5'-phosphates, ATP is simultaneously hydrolyzed.</text>
        <dbReference type="EC" id="3.1.21.3"/>
    </reaction>
</comment>
<comment type="function">
    <text evidence="10">Subunit R is required for both nuclease and ATPase activities, but not for modification.</text>
</comment>
<dbReference type="CDD" id="cd18800">
    <property type="entry name" value="SF2_C_EcoR124I-like"/>
    <property type="match status" value="1"/>
</dbReference>
<comment type="subunit">
    <text evidence="10">The type I restriction/modification system is composed of three polypeptides R, M and S.</text>
</comment>
<dbReference type="PANTHER" id="PTHR30195:SF15">
    <property type="entry name" value="TYPE I RESTRICTION ENZYME HINDI ENDONUCLEASE SUBUNIT"/>
    <property type="match status" value="1"/>
</dbReference>
<dbReference type="Pfam" id="PF04313">
    <property type="entry name" value="HSDR_N"/>
    <property type="match status" value="1"/>
</dbReference>
<feature type="domain" description="Helicase ATP-binding" evidence="12">
    <location>
        <begin position="268"/>
        <end position="523"/>
    </location>
</feature>